<dbReference type="PROSITE" id="PS00012">
    <property type="entry name" value="PHOSPHOPANTETHEINE"/>
    <property type="match status" value="3"/>
</dbReference>
<dbReference type="Proteomes" id="UP000631418">
    <property type="component" value="Unassembled WGS sequence"/>
</dbReference>
<dbReference type="InterPro" id="IPR010071">
    <property type="entry name" value="AA_adenyl_dom"/>
</dbReference>
<dbReference type="SUPFAM" id="SSF47336">
    <property type="entry name" value="ACP-like"/>
    <property type="match status" value="4"/>
</dbReference>
<dbReference type="InterPro" id="IPR009081">
    <property type="entry name" value="PP-bd_ACP"/>
</dbReference>
<keyword evidence="8" id="KW-0045">Antibiotic biosynthesis</keyword>
<dbReference type="GO" id="GO:0008610">
    <property type="term" value="P:lipid biosynthetic process"/>
    <property type="evidence" value="ECO:0007669"/>
    <property type="project" value="UniProtKB-ARBA"/>
</dbReference>
<dbReference type="GO" id="GO:0031177">
    <property type="term" value="F:phosphopantetheine binding"/>
    <property type="evidence" value="ECO:0007669"/>
    <property type="project" value="InterPro"/>
</dbReference>
<dbReference type="GO" id="GO:0044550">
    <property type="term" value="P:secondary metabolite biosynthetic process"/>
    <property type="evidence" value="ECO:0007669"/>
    <property type="project" value="TreeGrafter"/>
</dbReference>
<evidence type="ECO:0000259" key="10">
    <source>
        <dbReference type="PROSITE" id="PS50075"/>
    </source>
</evidence>
<name>A0AAE2V0F1_CLOBE</name>
<dbReference type="GO" id="GO:0016874">
    <property type="term" value="F:ligase activity"/>
    <property type="evidence" value="ECO:0007669"/>
    <property type="project" value="UniProtKB-KW"/>
</dbReference>
<dbReference type="Pfam" id="PF00550">
    <property type="entry name" value="PP-binding"/>
    <property type="match status" value="4"/>
</dbReference>
<dbReference type="RefSeq" id="WP_011967602.1">
    <property type="nucleotide sequence ID" value="NZ_CP073279.1"/>
</dbReference>
<dbReference type="GO" id="GO:0043041">
    <property type="term" value="P:amino acid activation for nonribosomal peptide biosynthetic process"/>
    <property type="evidence" value="ECO:0007669"/>
    <property type="project" value="TreeGrafter"/>
</dbReference>
<feature type="domain" description="Carrier" evidence="10">
    <location>
        <begin position="2694"/>
        <end position="2769"/>
    </location>
</feature>
<dbReference type="InterPro" id="IPR042099">
    <property type="entry name" value="ANL_N_sf"/>
</dbReference>
<evidence type="ECO:0000256" key="6">
    <source>
        <dbReference type="ARBA" id="ARBA00022553"/>
    </source>
</evidence>
<dbReference type="PROSITE" id="PS00455">
    <property type="entry name" value="AMP_BINDING"/>
    <property type="match status" value="4"/>
</dbReference>
<dbReference type="InterPro" id="IPR057737">
    <property type="entry name" value="Condensation_MtbB-like"/>
</dbReference>
<comment type="caution">
    <text evidence="11">The sequence shown here is derived from an EMBL/GenBank/DDBJ whole genome shotgun (WGS) entry which is preliminary data.</text>
</comment>
<dbReference type="InterPro" id="IPR025110">
    <property type="entry name" value="AMP-bd_C"/>
</dbReference>
<dbReference type="FunFam" id="3.40.50.980:FF:000001">
    <property type="entry name" value="Non-ribosomal peptide synthetase"/>
    <property type="match status" value="3"/>
</dbReference>
<dbReference type="EMBL" id="JADOEF010000001">
    <property type="protein sequence ID" value="MBF7807882.1"/>
    <property type="molecule type" value="Genomic_DNA"/>
</dbReference>
<evidence type="ECO:0000256" key="3">
    <source>
        <dbReference type="ARBA" id="ARBA00007380"/>
    </source>
</evidence>
<dbReference type="CDD" id="cd19535">
    <property type="entry name" value="Cyc_NRPS"/>
    <property type="match status" value="3"/>
</dbReference>
<keyword evidence="7" id="KW-0436">Ligase</keyword>
<dbReference type="InterPro" id="IPR020806">
    <property type="entry name" value="PKS_PP-bd"/>
</dbReference>
<evidence type="ECO:0000256" key="1">
    <source>
        <dbReference type="ARBA" id="ARBA00001957"/>
    </source>
</evidence>
<dbReference type="InterPro" id="IPR045851">
    <property type="entry name" value="AMP-bd_C_sf"/>
</dbReference>
<evidence type="ECO:0000256" key="2">
    <source>
        <dbReference type="ARBA" id="ARBA00005102"/>
    </source>
</evidence>
<evidence type="ECO:0000256" key="9">
    <source>
        <dbReference type="ARBA" id="ARBA00033440"/>
    </source>
</evidence>
<feature type="domain" description="Carrier" evidence="10">
    <location>
        <begin position="576"/>
        <end position="651"/>
    </location>
</feature>
<sequence>MLTKKSLSKVLQDKVSVSHRGFTVIDDEKKEKFISYQDLFTTSQKVLFNLQVQGFKKGDEVLFQVEREEDFIYFSWACILGGMVSVPLSCNNTHENIMQVSRVWKILQKPKLISTKEQLKSIVDILNNENCGDIADEIKQNTLLDKDILVSNGIGEIACGDISDTAFVVFSSGSTGEPKGIVLTNEKILCAIESMSSHLDVNSSDVFLNWMPLTHVIGLVLFHVLPVAYDLNHVVMSKNLFIKNPVLWLEKADQYKATIMISPNIGFRQFLNCFDSNTINMNLSHVRTIMVSAEPISGDLSEQFMTVLSKFGIRKNVLSNLYGMSESCLGITCTLPSEDMKYNCLNRNFLAVGDKIKYGQPGDEDCSIFVNSGTPIKDCFVRISDDTGNILGDDCIGHVQVTGKNIINNYYTEEATARSFTSDGWLITGDIGFLENGHLTITGRAKDMIIVNGQNFYVNDIERVAEGIEQIEFGKVAACGIFDSKSQSEKAVIFVENNEPIDEFVSLLLKIKNELSYKMGIEISRVIPVREIPKTGSGKIQRYKLAKEYNSGIYDEIQEDLDVFIDKHLSENVGSKAESYLQEKLLNICREVLHYENIGIDHNLFDYGLHSITMAGIVGKVNNALNYDLNFADFISNQSVRELEKVILKKSNKKINELYPECIPNPKEMYEPFPLTGIQEAYLIGRNEDIEMGGVCTHFYQEIETEYEISLLNSCLQKLIKAYPMMRAVITKTKSQKILEKVPEYKIEEVDLRHLNKTEQQEAISSERERMSHYVFETDKWPLFEFKSFKLTDDRNYLFVSYDLIIADAASILNIGKSLVDLYKSPDTKICTPEFSFRDYVISYNDFKQSDIYKRDHDFWQKKIADFPYSPALPYKTSPENIRKPRYERIGKRFSSNQWAKIKSIAQGKRITASSVLCTTFMQVLSNWSNQKDFAISLTSFNALPFHKDVSSILGDFTSVLPLEVHFDSNNSLWDRCIKVQNEIMELLEHRNYDGIDVIRDISRYKNIGIGKAVLPIVFSSILFEEGRFGWSEIGEIKFSVSQTPQVFIDVQVMEDNGELSVTWDYAEELFDKTIIEKMFEQYVWMLEEIVQGEESHCLTIGEEEQKIVQEYNSTSEAIPEKTLHGIFVEQVSENPENVAVIYENESITYEELDKKSNQIAKCLNEHGVIRGDYIGVLAYRRIETIVNILGILKAGAAYIPLNPDHPEDRRDYILENAGAKMQLVPETYEEKEIYKYDDRKLENNIHPDDIAYVIYTSGSTGRPKGVVIKHKAAANTIIDINNKFNVNEEDRFIGLSSMCFDLSVYDIFGALSSGAALIMINDQRDVKNINEIIEKHGITIWNSVPAIMDMLLDSIGIKDEVEIDYRQSSYKNEVAVEYSNYSDSDSLRLVLLSGDWIPLTLPEKIKNQFSDAEVISLGGATEASIWSIYYPIEEVRREWKSIPYGMPLSNQSFYVLNYENQICHIGVMGELCIGGLGLAEGYLNDEDKTTESFINHKELGRLYKTGDYGVLHKEGYIEFFGRKDQQIKINGYRLELGEIENCILEYEGVRNSVVVDRTHDNGRKYLCAYIVGEKEISTTELREYIVELLPDYMVPSYFVMVDEIPLTANGKVNRKELPEPEVSVETEEEYAAPTNEIEVKLTAMWQDLLEVDQISINNSFFELGGNSVMMVQIITKIDKEIGVEINFREFLKENTIAKLARLILSKGVSNIGKVVYPEIIPDIEKVNEPFPLTGIQMAYLMGRDDKFELGGVSTHVYIEYETKLEAERFNKSINKVISRHPMLRAVILPSGQQKILDEIPEYKMEIVDLRHMDSKDQEVYILKEREEKSHQVFKTDKWPLFEFKMFRITDETNYLFFGLDMLIADGASILMIFNQIMKHYENPELNVPEIKCTFRDYMLAYNDFKNSEIYKKDKEYWIKQLDSFPQAPVLPYKTDPSNVGEPHFDRCYKSFNREEWNQIKRKAQESSITPAAVLCTAYAQVLGYWSNQDRVAINSTVFNRYPFHEDVNRIIGDFTSVMLLGIDLKIGSTFWEKAKYVQDVFAEALEHRHYDGIEFIRDLTKYHNLGNKAVMPIVFTSMLFGNSVDVAESGTNAFGNVKMSVSQTSQVFIDQQIIEVDGGVTITWDYVEQLFDKEMMNNMFEQYIGILEEVSSRNENYCLTIKEKDQKLLDEYNSTSEAIPEKTLHGMFVEQAAENGESIAVIYEDETITYEELDKKSNQIAKYLNEQGVIRGDYVGVLAYRKIETIVNILGVLKAGAAYIPLNPDHPEERRNYILENASARMQLLPETYVEKEISKYDIKKLKNNIYPDDIAYVIYTSGSTGKPKGVMVKHKAAANTIIDINNKFNVNEEDRIIGLSSMCFDLSVYDIFGALSSGAALVMINDQRDIKNINDVIKKHDISIWNSVPAIMDMLLDNIGIDYGTEVDYRQSSYGNEVAVDYSSYSDNDSLRLVLLSGDWIPLTLPEKIQNKFSNAEVISLGGATEASIWSIYYPVEEVQMDWKSIPYGIPLANQKFYVLNYNKDICPVEVIGELYIGGDGLAEGYMNDEEKTNNAFINHPDLGRLYNTGDYGVLHREGYIEFFGRKDQQIKIRGYRVELGEIQSGILEYKGIKNAVVVDKTHENGRKYLCAYIVGEKEVSITGVREYLEELLPDYMVPSYFVMVDEIPLTANGKVDRKALPEPDGNVELGTAYAAPTNEMENKLAVIWQSLLGLDQVGINDGFFELGGNSVMMVQMITKIDREIGVEINFREFLEKNTIAKLAGLISSRYTSNGSASSTVKIVYPEIVPDKEKMYEPFPLTGIQMAYLMGRDDKFELGGVSTHVYTEYETKLEEERFNNSINKIISRHPMMRAVILSNGQQKILDKVPEYKMEVVDLRQLDSKDQEKYILKERKQKSHHVFKTDEWPLFEFKMLKLTDETNYLFFGLDMLIADGASILMIIHEIMKYYDDPKLNLPEINCTFRDYMLAYNDFKNGEVYKKDREYWLQQLDSFPQAPVLPYKTDPSNIGQPHFDRCYKAFNSNQWNKIKGKVQENGITPAAALCTAYAEVLGYWSNQDRVAINSTIFNRYPFHGEVNSIIGDFTSVMLLGIDLKIGATFFEKAKYVQNVFAEALEHRHYDGVEFIGELSKYHNIGNKAAMPIVFTSMLFGNTVDIGESATNTFGDVKMSVSQTSQVFIDQQIIEVDGGISITWDYVEQLFEKDLIENMFEQYIGILESIIEEKEYRLEAKSSDLEVINEYNATEQEIGKETLHGLFIKQAEKTPNNIAVMFEENTLTYKELDEKSNKVANFLKEKNIGRNDYVGVIAERCIESIVNILGVLKAGAAYVPINPEHPEDRRKYILENSNCKMELLPDSYKKDNIASYSNERVYTKEYPEDMAYVIYTSGSTGKPKGVIITHKAAANTIIDINQKFDVNEEDKIIGLSSMCFDLSVYDIFGALSSGAALVMIEDQRDVKNIQKVIDNNGITIWNSVPAIMDMLIDNMSEDGDSDEVDYWNSHNSGNLVEYNANESLRVVLLSGDWIPLTLPEKIKDKFADAEVVSLGGATEASIWSIYYPIDEVNEEWNSIPYGMPLANQKFYVLNYEKEVCPIGIAGELYIGGEGLAEGYMNDEEKTNNAFINHPDLGRLYNTGDYGVMSREGYIEFLGRKDHQIKIRGYRVELGEIENRILEHQSIKNVVVIDRSHSNGRKYLCAYVVSDVDISVGELREHLGKTVPDYMIPSYFVILDKIPLTANGKVDRKALPEPEVDSLETGVEYVAPNSGIETKLAEIWQNLLNAEQVGINDNFFELGGNSVLLVKMHKQLEQEHPNKIKIVDVFSHPTIAKLAQLLEKIEEKKRDLPIYPLQMPVEFFTVDSGLEDQFYQLSIEGRLFEKLELISKNEHVSKYDILFALYSNLIAQITENNQIEIQTLFRENFVYSLGLSLEKVDDFSELLKIIKEKMSQIEPKRLFEVKDLNSYQGKKQAMSSALLLFYDNSLLTEQINLVDFYDLILEVEENESNMIISCSYNNFKINSKKVGELVSQYNQIIELLVENY</sequence>
<organism evidence="11 12">
    <name type="scientific">Clostridium beijerinckii</name>
    <name type="common">Clostridium MP</name>
    <dbReference type="NCBI Taxonomy" id="1520"/>
    <lineage>
        <taxon>Bacteria</taxon>
        <taxon>Bacillati</taxon>
        <taxon>Bacillota</taxon>
        <taxon>Clostridia</taxon>
        <taxon>Eubacteriales</taxon>
        <taxon>Clostridiaceae</taxon>
        <taxon>Clostridium</taxon>
    </lineage>
</organism>
<dbReference type="FunFam" id="3.30.559.10:FF:000023">
    <property type="entry name" value="Non-ribosomal peptide synthetase"/>
    <property type="match status" value="2"/>
</dbReference>
<dbReference type="Pfam" id="PF00501">
    <property type="entry name" value="AMP-binding"/>
    <property type="match status" value="4"/>
</dbReference>
<dbReference type="FunFam" id="1.10.1200.10:FF:000016">
    <property type="entry name" value="Non-ribosomal peptide synthase"/>
    <property type="match status" value="1"/>
</dbReference>
<dbReference type="Gene3D" id="3.30.559.10">
    <property type="entry name" value="Chloramphenicol acetyltransferase-like domain"/>
    <property type="match status" value="3"/>
</dbReference>
<evidence type="ECO:0000256" key="4">
    <source>
        <dbReference type="ARBA" id="ARBA00016743"/>
    </source>
</evidence>
<comment type="similarity">
    <text evidence="3">Belongs to the ATP-dependent AMP-binding enzyme family. MbtB subfamily.</text>
</comment>
<dbReference type="FunFam" id="1.10.1200.10:FF:000005">
    <property type="entry name" value="Nonribosomal peptide synthetase 1"/>
    <property type="match status" value="1"/>
</dbReference>
<dbReference type="SUPFAM" id="SSF52777">
    <property type="entry name" value="CoA-dependent acyltransferases"/>
    <property type="match status" value="7"/>
</dbReference>
<dbReference type="Gene3D" id="3.40.50.12780">
    <property type="entry name" value="N-terminal domain of ligase-like"/>
    <property type="match status" value="4"/>
</dbReference>
<evidence type="ECO:0000256" key="5">
    <source>
        <dbReference type="ARBA" id="ARBA00022450"/>
    </source>
</evidence>
<keyword evidence="5" id="KW-0596">Phosphopantetheine</keyword>
<dbReference type="InterPro" id="IPR023213">
    <property type="entry name" value="CAT-like_dom_sf"/>
</dbReference>
<dbReference type="SUPFAM" id="SSF56801">
    <property type="entry name" value="Acetyl-CoA synthetase-like"/>
    <property type="match status" value="4"/>
</dbReference>
<dbReference type="SMART" id="SM00823">
    <property type="entry name" value="PKS_PP"/>
    <property type="match status" value="3"/>
</dbReference>
<dbReference type="PROSITE" id="PS50075">
    <property type="entry name" value="CARRIER"/>
    <property type="match status" value="4"/>
</dbReference>
<dbReference type="InterPro" id="IPR000873">
    <property type="entry name" value="AMP-dep_synth/lig_dom"/>
</dbReference>
<feature type="domain" description="Carrier" evidence="10">
    <location>
        <begin position="1633"/>
        <end position="1708"/>
    </location>
</feature>
<dbReference type="InterPro" id="IPR036736">
    <property type="entry name" value="ACP-like_sf"/>
</dbReference>
<proteinExistence type="inferred from homology"/>
<evidence type="ECO:0000256" key="7">
    <source>
        <dbReference type="ARBA" id="ARBA00022598"/>
    </source>
</evidence>
<dbReference type="InterPro" id="IPR001242">
    <property type="entry name" value="Condensation_dom"/>
</dbReference>
<dbReference type="Gene3D" id="3.30.559.30">
    <property type="entry name" value="Nonribosomal peptide synthetase, condensation domain"/>
    <property type="match status" value="3"/>
</dbReference>
<dbReference type="Pfam" id="PF13193">
    <property type="entry name" value="AMP-binding_C"/>
    <property type="match status" value="3"/>
</dbReference>
<dbReference type="Gene3D" id="1.10.1200.10">
    <property type="entry name" value="ACP-like"/>
    <property type="match status" value="4"/>
</dbReference>
<dbReference type="FunFam" id="3.30.300.30:FF:000010">
    <property type="entry name" value="Enterobactin synthetase component F"/>
    <property type="match status" value="3"/>
</dbReference>
<dbReference type="InterPro" id="IPR020845">
    <property type="entry name" value="AMP-binding_CS"/>
</dbReference>
<comment type="pathway">
    <text evidence="2">Siderophore biosynthesis; mycobactin biosynthesis.</text>
</comment>
<dbReference type="PANTHER" id="PTHR45527:SF10">
    <property type="entry name" value="PYOCHELIN SYNTHASE PCHF"/>
    <property type="match status" value="1"/>
</dbReference>
<dbReference type="CDD" id="cd12114">
    <property type="entry name" value="A_NRPS_TlmIV_like"/>
    <property type="match status" value="3"/>
</dbReference>
<dbReference type="GO" id="GO:0017000">
    <property type="term" value="P:antibiotic biosynthetic process"/>
    <property type="evidence" value="ECO:0007669"/>
    <property type="project" value="UniProtKB-KW"/>
</dbReference>
<evidence type="ECO:0000256" key="8">
    <source>
        <dbReference type="ARBA" id="ARBA00023194"/>
    </source>
</evidence>
<feature type="domain" description="Carrier" evidence="10">
    <location>
        <begin position="3757"/>
        <end position="3832"/>
    </location>
</feature>
<dbReference type="Pfam" id="PF00668">
    <property type="entry name" value="Condensation"/>
    <property type="match status" value="3"/>
</dbReference>
<dbReference type="InterPro" id="IPR006162">
    <property type="entry name" value="Ppantetheine_attach_site"/>
</dbReference>
<dbReference type="NCBIfam" id="TIGR01733">
    <property type="entry name" value="AA-adenyl-dom"/>
    <property type="match status" value="3"/>
</dbReference>
<dbReference type="GO" id="GO:0005737">
    <property type="term" value="C:cytoplasm"/>
    <property type="evidence" value="ECO:0007669"/>
    <property type="project" value="TreeGrafter"/>
</dbReference>
<dbReference type="Gene3D" id="3.30.300.30">
    <property type="match status" value="4"/>
</dbReference>
<evidence type="ECO:0000313" key="12">
    <source>
        <dbReference type="Proteomes" id="UP000631418"/>
    </source>
</evidence>
<protein>
    <recommendedName>
        <fullName evidence="4">Phenyloxazoline synthase MbtB</fullName>
    </recommendedName>
    <alternativeName>
        <fullName evidence="9">Mycobactin synthetase protein B</fullName>
    </alternativeName>
</protein>
<reference evidence="11" key="1">
    <citation type="submission" date="2020-11" db="EMBL/GenBank/DDBJ databases">
        <authorList>
            <person name="Thieme N."/>
            <person name="Liebl W."/>
            <person name="Zverlov V."/>
        </authorList>
    </citation>
    <scope>NUCLEOTIDE SEQUENCE</scope>
    <source>
        <strain evidence="11">NT08</strain>
    </source>
</reference>
<accession>A0AAE2V0F1</accession>
<comment type="cofactor">
    <cofactor evidence="1">
        <name>pantetheine 4'-phosphate</name>
        <dbReference type="ChEBI" id="CHEBI:47942"/>
    </cofactor>
</comment>
<gene>
    <name evidence="11" type="ORF">IS491_04070</name>
</gene>
<evidence type="ECO:0000313" key="11">
    <source>
        <dbReference type="EMBL" id="MBF7807882.1"/>
    </source>
</evidence>
<dbReference type="PANTHER" id="PTHR45527">
    <property type="entry name" value="NONRIBOSOMAL PEPTIDE SYNTHETASE"/>
    <property type="match status" value="1"/>
</dbReference>
<dbReference type="NCBIfam" id="NF003417">
    <property type="entry name" value="PRK04813.1"/>
    <property type="match status" value="5"/>
</dbReference>
<dbReference type="OMA" id="HEAYHTE"/>
<dbReference type="FunFam" id="3.30.559.30:FF:000006">
    <property type="entry name" value="Yersiniabactin polyketide/non-ribosomal peptide synthetase"/>
    <property type="match status" value="2"/>
</dbReference>
<keyword evidence="6" id="KW-0597">Phosphoprotein</keyword>
<dbReference type="GO" id="GO:0072330">
    <property type="term" value="P:monocarboxylic acid biosynthetic process"/>
    <property type="evidence" value="ECO:0007669"/>
    <property type="project" value="UniProtKB-ARBA"/>
</dbReference>